<name>A0A8T0PCQ5_PANVG</name>
<keyword evidence="3" id="KW-1185">Reference proteome</keyword>
<gene>
    <name evidence="2" type="ORF">PVAP13_8KG021220</name>
</gene>
<dbReference type="Proteomes" id="UP000823388">
    <property type="component" value="Chromosome 8K"/>
</dbReference>
<proteinExistence type="predicted"/>
<feature type="compositionally biased region" description="Basic and acidic residues" evidence="1">
    <location>
        <begin position="149"/>
        <end position="158"/>
    </location>
</feature>
<dbReference type="EMBL" id="CM029051">
    <property type="protein sequence ID" value="KAG2559643.1"/>
    <property type="molecule type" value="Genomic_DNA"/>
</dbReference>
<feature type="compositionally biased region" description="Low complexity" evidence="1">
    <location>
        <begin position="124"/>
        <end position="140"/>
    </location>
</feature>
<evidence type="ECO:0000256" key="1">
    <source>
        <dbReference type="SAM" id="MobiDB-lite"/>
    </source>
</evidence>
<accession>A0A8T0PCQ5</accession>
<feature type="compositionally biased region" description="Basic and acidic residues" evidence="1">
    <location>
        <begin position="1"/>
        <end position="13"/>
    </location>
</feature>
<evidence type="ECO:0000313" key="3">
    <source>
        <dbReference type="Proteomes" id="UP000823388"/>
    </source>
</evidence>
<organism evidence="2 3">
    <name type="scientific">Panicum virgatum</name>
    <name type="common">Blackwell switchgrass</name>
    <dbReference type="NCBI Taxonomy" id="38727"/>
    <lineage>
        <taxon>Eukaryota</taxon>
        <taxon>Viridiplantae</taxon>
        <taxon>Streptophyta</taxon>
        <taxon>Embryophyta</taxon>
        <taxon>Tracheophyta</taxon>
        <taxon>Spermatophyta</taxon>
        <taxon>Magnoliopsida</taxon>
        <taxon>Liliopsida</taxon>
        <taxon>Poales</taxon>
        <taxon>Poaceae</taxon>
        <taxon>PACMAD clade</taxon>
        <taxon>Panicoideae</taxon>
        <taxon>Panicodae</taxon>
        <taxon>Paniceae</taxon>
        <taxon>Panicinae</taxon>
        <taxon>Panicum</taxon>
        <taxon>Panicum sect. Hiantes</taxon>
    </lineage>
</organism>
<evidence type="ECO:0000313" key="2">
    <source>
        <dbReference type="EMBL" id="KAG2559643.1"/>
    </source>
</evidence>
<feature type="compositionally biased region" description="Low complexity" evidence="1">
    <location>
        <begin position="196"/>
        <end position="213"/>
    </location>
</feature>
<reference evidence="2" key="1">
    <citation type="submission" date="2020-05" db="EMBL/GenBank/DDBJ databases">
        <title>WGS assembly of Panicum virgatum.</title>
        <authorList>
            <person name="Lovell J.T."/>
            <person name="Jenkins J."/>
            <person name="Shu S."/>
            <person name="Juenger T.E."/>
            <person name="Schmutz J."/>
        </authorList>
    </citation>
    <scope>NUCLEOTIDE SEQUENCE</scope>
    <source>
        <strain evidence="2">AP13</strain>
    </source>
</reference>
<protein>
    <submittedName>
        <fullName evidence="2">Uncharacterized protein</fullName>
    </submittedName>
</protein>
<feature type="region of interest" description="Disordered" evidence="1">
    <location>
        <begin position="1"/>
        <end position="46"/>
    </location>
</feature>
<feature type="region of interest" description="Disordered" evidence="1">
    <location>
        <begin position="182"/>
        <end position="218"/>
    </location>
</feature>
<comment type="caution">
    <text evidence="2">The sequence shown here is derived from an EMBL/GenBank/DDBJ whole genome shotgun (WGS) entry which is preliminary data.</text>
</comment>
<feature type="region of interest" description="Disordered" evidence="1">
    <location>
        <begin position="102"/>
        <end position="158"/>
    </location>
</feature>
<feature type="compositionally biased region" description="Basic and acidic residues" evidence="1">
    <location>
        <begin position="24"/>
        <end position="34"/>
    </location>
</feature>
<dbReference type="AlphaFoldDB" id="A0A8T0PCQ5"/>
<sequence>MTAYNDDAKRRFLPDPTASPPRLQRIEAWPRVEARPPSPRSTASSALPVHPSWVQFPYTPLFSLFLLGITRLPRDPSSSSPPSAPHNRRRGYAVSFYGGSASAAAGTEDEEVGTRRALPRGFGSHSSPPLRPSPSSAPATSFPPPPPDPARERGGGHPIHARDASIELLPTLTLGAASAPASCLPAGSMSARPSLTSVHSGSTPTPPSTSLTSGRRCSSPTSVPALLLGADPSLICPSATTAATSRRSGRCECIKVAALAVSPQKGCLPIAVPPDPGKGVMARGCCRRSGCSASGSSVVPIALNKVYQLMVKMLSAMGTNYSSFFALLCP</sequence>